<evidence type="ECO:0000259" key="17">
    <source>
        <dbReference type="Pfam" id="PF22689"/>
    </source>
</evidence>
<evidence type="ECO:0000256" key="11">
    <source>
        <dbReference type="ARBA" id="ARBA00029823"/>
    </source>
</evidence>
<dbReference type="InterPro" id="IPR036604">
    <property type="entry name" value="PurS-like_sf"/>
</dbReference>
<dbReference type="InterPro" id="IPR010918">
    <property type="entry name" value="PurM-like_C_dom"/>
</dbReference>
<evidence type="ECO:0000313" key="18">
    <source>
        <dbReference type="Proteomes" id="UP000695022"/>
    </source>
</evidence>
<organism evidence="18 19">
    <name type="scientific">Priapulus caudatus</name>
    <name type="common">Priapulid worm</name>
    <dbReference type="NCBI Taxonomy" id="37621"/>
    <lineage>
        <taxon>Eukaryota</taxon>
        <taxon>Metazoa</taxon>
        <taxon>Ecdysozoa</taxon>
        <taxon>Scalidophora</taxon>
        <taxon>Priapulida</taxon>
        <taxon>Priapulimorpha</taxon>
        <taxon>Priapulimorphida</taxon>
        <taxon>Priapulidae</taxon>
        <taxon>Priapulus</taxon>
    </lineage>
</organism>
<dbReference type="HAMAP" id="MF_00419">
    <property type="entry name" value="PurL_1"/>
    <property type="match status" value="1"/>
</dbReference>
<dbReference type="SUPFAM" id="SSF82697">
    <property type="entry name" value="PurS-like"/>
    <property type="match status" value="1"/>
</dbReference>
<dbReference type="PROSITE" id="PS51273">
    <property type="entry name" value="GATASE_TYPE_1"/>
    <property type="match status" value="1"/>
</dbReference>
<reference evidence="19" key="1">
    <citation type="submission" date="2025-08" db="UniProtKB">
        <authorList>
            <consortium name="RefSeq"/>
        </authorList>
    </citation>
    <scope>IDENTIFICATION</scope>
</reference>
<evidence type="ECO:0000256" key="8">
    <source>
        <dbReference type="ARBA" id="ARBA00022840"/>
    </source>
</evidence>
<evidence type="ECO:0000256" key="4">
    <source>
        <dbReference type="ARBA" id="ARBA00022598"/>
    </source>
</evidence>
<dbReference type="SMART" id="SM01211">
    <property type="entry name" value="GATase_5"/>
    <property type="match status" value="1"/>
</dbReference>
<keyword evidence="5" id="KW-0479">Metal-binding</keyword>
<dbReference type="CDD" id="cd02203">
    <property type="entry name" value="PurL_repeat1"/>
    <property type="match status" value="1"/>
</dbReference>
<evidence type="ECO:0000256" key="6">
    <source>
        <dbReference type="ARBA" id="ARBA00022741"/>
    </source>
</evidence>
<dbReference type="InterPro" id="IPR055181">
    <property type="entry name" value="FGAR-AT_PurM_N-like"/>
</dbReference>
<evidence type="ECO:0000256" key="10">
    <source>
        <dbReference type="ARBA" id="ARBA00022962"/>
    </source>
</evidence>
<feature type="domain" description="FGAR-AT PurM N-terminal-like" evidence="17">
    <location>
        <begin position="826"/>
        <end position="979"/>
    </location>
</feature>
<comment type="pathway">
    <text evidence="1">Purine metabolism; IMP biosynthesis via de novo pathway; 5-amino-1-(5-phospho-D-ribosyl)imidazole from N(2)-formyl-N(1)-(5-phospho-D-ribosyl)glycinamide: step 1/2.</text>
</comment>
<keyword evidence="4" id="KW-0436">Ligase</keyword>
<dbReference type="RefSeq" id="XP_014667917.1">
    <property type="nucleotide sequence ID" value="XM_014812431.1"/>
</dbReference>
<evidence type="ECO:0000256" key="1">
    <source>
        <dbReference type="ARBA" id="ARBA00004920"/>
    </source>
</evidence>
<evidence type="ECO:0000256" key="5">
    <source>
        <dbReference type="ARBA" id="ARBA00022723"/>
    </source>
</evidence>
<dbReference type="InterPro" id="IPR036921">
    <property type="entry name" value="PurM-like_N_sf"/>
</dbReference>
<dbReference type="Proteomes" id="UP000695022">
    <property type="component" value="Unplaced"/>
</dbReference>
<dbReference type="Gene3D" id="3.40.50.880">
    <property type="match status" value="2"/>
</dbReference>
<feature type="domain" description="PurM-like C-terminal" evidence="14">
    <location>
        <begin position="461"/>
        <end position="619"/>
    </location>
</feature>
<dbReference type="CDD" id="cd02204">
    <property type="entry name" value="PurL_repeat2"/>
    <property type="match status" value="2"/>
</dbReference>
<evidence type="ECO:0000256" key="12">
    <source>
        <dbReference type="ARBA" id="ARBA00032632"/>
    </source>
</evidence>
<feature type="domain" description="Phosphoribosylformylglycinamidine synthase linker" evidence="15">
    <location>
        <begin position="202"/>
        <end position="248"/>
    </location>
</feature>
<accession>A0ABM1E6U6</accession>
<comment type="similarity">
    <text evidence="2">In the N-terminal section; belongs to the FGAMS family.</text>
</comment>
<keyword evidence="10" id="KW-0315">Glutamine amidotransferase</keyword>
<keyword evidence="7" id="KW-0658">Purine biosynthesis</keyword>
<dbReference type="Pfam" id="PF18076">
    <property type="entry name" value="FGAR-AT_N"/>
    <property type="match status" value="1"/>
</dbReference>
<dbReference type="Pfam" id="PF13507">
    <property type="entry name" value="GATase_5"/>
    <property type="match status" value="2"/>
</dbReference>
<dbReference type="Pfam" id="PF22689">
    <property type="entry name" value="FGAR-AT_PurM_N-like"/>
    <property type="match status" value="2"/>
</dbReference>
<dbReference type="SUPFAM" id="SSF55326">
    <property type="entry name" value="PurM N-terminal domain-like"/>
    <property type="match status" value="3"/>
</dbReference>
<dbReference type="SUPFAM" id="SSF56042">
    <property type="entry name" value="PurM C-terminal domain-like"/>
    <property type="match status" value="3"/>
</dbReference>
<evidence type="ECO:0000259" key="15">
    <source>
        <dbReference type="Pfam" id="PF18072"/>
    </source>
</evidence>
<dbReference type="SUPFAM" id="SSF52317">
    <property type="entry name" value="Class I glutamine amidotransferase-like"/>
    <property type="match status" value="2"/>
</dbReference>
<dbReference type="InterPro" id="IPR010073">
    <property type="entry name" value="PurL_large"/>
</dbReference>
<gene>
    <name evidence="19" type="primary">LOC106809367</name>
</gene>
<feature type="domain" description="Phosphoribosylformylglycinamidine synthase N-terminal" evidence="16">
    <location>
        <begin position="85"/>
        <end position="170"/>
    </location>
</feature>
<evidence type="ECO:0000259" key="16">
    <source>
        <dbReference type="Pfam" id="PF18076"/>
    </source>
</evidence>
<dbReference type="InterPro" id="IPR041609">
    <property type="entry name" value="PurL_linker"/>
</dbReference>
<name>A0ABM1E6U6_PRICU</name>
<feature type="domain" description="PurM-like C-terminal" evidence="14">
    <location>
        <begin position="1011"/>
        <end position="1127"/>
    </location>
</feature>
<dbReference type="GeneID" id="106809367"/>
<dbReference type="Gene3D" id="1.10.8.750">
    <property type="entry name" value="Phosphoribosylformylglycinamidine synthase, linker domain"/>
    <property type="match status" value="1"/>
</dbReference>
<dbReference type="Pfam" id="PF02769">
    <property type="entry name" value="AIRS_C"/>
    <property type="match status" value="3"/>
</dbReference>
<dbReference type="Gene3D" id="3.30.1330.10">
    <property type="entry name" value="PurM-like, N-terminal domain"/>
    <property type="match status" value="3"/>
</dbReference>
<dbReference type="InterPro" id="IPR029062">
    <property type="entry name" value="Class_I_gatase-like"/>
</dbReference>
<dbReference type="InterPro" id="IPR036676">
    <property type="entry name" value="PurM-like_C_sf"/>
</dbReference>
<proteinExistence type="inferred from homology"/>
<evidence type="ECO:0000256" key="7">
    <source>
        <dbReference type="ARBA" id="ARBA00022755"/>
    </source>
</evidence>
<evidence type="ECO:0000256" key="3">
    <source>
        <dbReference type="ARBA" id="ARBA00012747"/>
    </source>
</evidence>
<keyword evidence="6" id="KW-0547">Nucleotide-binding</keyword>
<dbReference type="EC" id="6.3.5.3" evidence="3"/>
<dbReference type="PANTHER" id="PTHR10099:SF1">
    <property type="entry name" value="PHOSPHORIBOSYLFORMYLGLYCINAMIDINE SYNTHASE"/>
    <property type="match status" value="1"/>
</dbReference>
<keyword evidence="9" id="KW-0460">Magnesium</keyword>
<feature type="region of interest" description="Disordered" evidence="13">
    <location>
        <begin position="1278"/>
        <end position="1312"/>
    </location>
</feature>
<dbReference type="SUPFAM" id="SSF109736">
    <property type="entry name" value="FGAM synthase PurL, linker domain"/>
    <property type="match status" value="1"/>
</dbReference>
<dbReference type="Gene3D" id="3.90.650.10">
    <property type="entry name" value="PurM-like C-terminal domain"/>
    <property type="match status" value="3"/>
</dbReference>
<evidence type="ECO:0000256" key="2">
    <source>
        <dbReference type="ARBA" id="ARBA00008608"/>
    </source>
</evidence>
<evidence type="ECO:0000256" key="13">
    <source>
        <dbReference type="SAM" id="MobiDB-lite"/>
    </source>
</evidence>
<feature type="region of interest" description="Disordered" evidence="13">
    <location>
        <begin position="646"/>
        <end position="741"/>
    </location>
</feature>
<feature type="domain" description="FGAR-AT PurM N-terminal-like" evidence="17">
    <location>
        <begin position="1399"/>
        <end position="1552"/>
    </location>
</feature>
<keyword evidence="18" id="KW-1185">Reference proteome</keyword>
<dbReference type="InterPro" id="IPR040707">
    <property type="entry name" value="FGAR-AT_N"/>
</dbReference>
<sequence>MAMLRLYSKSSSQNQESKERLLSKLQAAAGCIQLIGLETEICYYISSTTHASQLASPGFLRKLRWLLTDPLYQEELTVKSSISEFTNENSSSLLLEIGPRLNFSTAFSTNAVSICNFVGLSHVDRIEKSTRFLLRFQPADPASGDYARITKQLEEKLAASLHDRMTECRYFQPLSSFDLNVKPEPWYEVDVIGQGRSAMELASTKLGLAFDDWDLDFYTKLFTKNVGRNPTSVECFDLAQSNSEHSRHWFFKGRMFIDGVECGDSLLDMVMSTQESSNANNIIKFCDNSSAIEGYPVTILKPTDPGRPCCFVEKAASLRHILFTAETHNFPTGVAPFQGATTGTGGRIRDVQAAGRGGHVVAATAGYCFGNLHIPGYSLPWEDESFVYPANMAPALEIAIQASDGASDYGNKFGEPVLAGFARSCGVRLPGGERREWVKPIMFSAGIGSIDAAHVTKETPQPGMQVVKLGGPVYRIGVGGGAASSIHVQGDNQSELDYGAVQRGDAEMEQKLNRVIRACAEMEAGNPICSIHDQGAGGNGNVLKEIVEPAGAILRASEFSLGDRTISAMELWGAEYQESNAALVRASDEGKLREVCVREKCPVDFVGTVTGDGKVILEVGSEIVHEVESRVTDNAALDHQQIAQIQQHLSHRDITGDSAPRPALAPSTGDSAPRPALAPSTGDSAPCPTLTPSTGDSAPRPTLTPSTGDSTPRPALAPSTGDSTPRPPLAPSTGDPANSQAINGQAVNGQAVNGHLNSITLSSDRSLSGSVLRPVELDLSLVLGRMPRKTFHLERVVSRLQPLHLPEGATVMAALRRVLRLPAVASKRYLTNKVDRSVGGLVAQQQCVGPLHTPLADVAVVALAYRGSRGAATAVGEQPIKGLVSTQCGARMALGEALTNLVFARVTALEDVKCSGNWMWAAKLPGEGAALYDACSALCTTMRQLGVAIDGGKDSLSMAARVGNETVKAPGSLVVSVYAACPDICATVTPDLKCPGGNSTLLHVRFGCRGNRLGGSALAQCYGQIGDESPDMDLPEEFAQAFKATQALIADGVIVSGHDVSDGGIVTCLLEMAFAGNCTINVQLEGSTNTMATLFAEELRIVLEVDELDVSRVMEAYGDVSCSVVGSCNSTENPSMCKICVNGELVIMETTASLRDLWEETSFQLERLQTNPTCVDRERAALRCKGVPQYMLTFDPELIPRGVAASDDGCPLVAIVREEGSNGDREMAAAMVAAGFTAWDVTMQDICAGAVTLDRFTGIAFVGGFSYADVLGSAKDRDITGDSAPRPALAPSTGDSAPRPALAPSTGDPANSQAINGQAVNGQAVNGHLNSITPSSDRFLSGSVLRPVELDLSLVLGRMPRKTFHLERVVSRLQPLHLPEGATVMAALRRVLRLPAVASKRYLTNKVDRSVGGLVAQQQCVGPLHTPLADVAVVALAYRGSRGAATAVGEQPIKGLVSNQCGARMALGEALTNLVFARVTALEDVKCSGNWMWAAKLPGEGAALYDACSALCTTMRQLGVAIDGGKDSLSMAARVGNETVKAPGSLVVSVYAACPDICATVTPDLKCPGGNSTLLHVRFGCRGNRLGGSALAQCYGQIGDESPDMDLPHEFAQAFKATQALIADGVIVSGHDVSDGGIVTCLLEMAFAGNCTINVLLEGSTDTMATLFAEELGIVLEVDELDVSRVMEAYGDVSCSVVGSCNSTENPSMCKICVNGELVIMETTASLRDLWEETSFQLERLQTNPTCVDRERAALRCKGVPQYMLTFDPELIPRGVAASDDGCPLVAIVREEGSNGDREMAAAMVAAGFTAWDVTMQDICAGAVTLDRFTGIAFVGGFSYADVLGSAKGWAAAVLFNDVARAQFAAFRARHDTFSLGVCNGCQLMALLGWVIPSAPPSEGSHGEAQPPGLLLERNESGRFESRFSTVRVGASAAMMLAGMEGSVLGVWVAHAEGRMRFKNEETLSRVKSEKLVCLQYTDAVGCATEDYPDNPNGSPDGIAGVCSHDGRHLAMMPHPERCVLPWQWAWMPQDWRTSMQTSPWLRMFRNAYTWCHLEGKK</sequence>
<dbReference type="CDD" id="cd01740">
    <property type="entry name" value="GATase1_FGAR_AT"/>
    <property type="match status" value="1"/>
</dbReference>
<dbReference type="Pfam" id="PF18072">
    <property type="entry name" value="FGAR-AT_linker"/>
    <property type="match status" value="1"/>
</dbReference>
<dbReference type="PANTHER" id="PTHR10099">
    <property type="entry name" value="PHOSPHORIBOSYLFORMYLGLYCINAMIDINE SYNTHASE"/>
    <property type="match status" value="1"/>
</dbReference>
<feature type="domain" description="PurM-like C-terminal" evidence="14">
    <location>
        <begin position="1585"/>
        <end position="1700"/>
    </location>
</feature>
<protein>
    <recommendedName>
        <fullName evidence="3">phosphoribosylformylglycinamidine synthase</fullName>
        <ecNumber evidence="3">6.3.5.3</ecNumber>
    </recommendedName>
    <alternativeName>
        <fullName evidence="12">Formylglycinamide ribonucleotide amidotransferase</fullName>
    </alternativeName>
    <alternativeName>
        <fullName evidence="11">Formylglycinamide ribotide amidotransferase</fullName>
    </alternativeName>
</protein>
<evidence type="ECO:0000256" key="9">
    <source>
        <dbReference type="ARBA" id="ARBA00022842"/>
    </source>
</evidence>
<evidence type="ECO:0000259" key="14">
    <source>
        <dbReference type="Pfam" id="PF02769"/>
    </source>
</evidence>
<evidence type="ECO:0000313" key="19">
    <source>
        <dbReference type="RefSeq" id="XP_014667917.1"/>
    </source>
</evidence>
<keyword evidence="8" id="KW-0067">ATP-binding</keyword>